<evidence type="ECO:0000313" key="3">
    <source>
        <dbReference type="Proteomes" id="UP001244011"/>
    </source>
</evidence>
<dbReference type="GO" id="GO:0044773">
    <property type="term" value="P:mitotic DNA damage checkpoint signaling"/>
    <property type="evidence" value="ECO:0007669"/>
    <property type="project" value="TreeGrafter"/>
</dbReference>
<dbReference type="Proteomes" id="UP001244011">
    <property type="component" value="Unassembled WGS sequence"/>
</dbReference>
<dbReference type="InterPro" id="IPR008271">
    <property type="entry name" value="Ser/Thr_kinase_AS"/>
</dbReference>
<dbReference type="GeneID" id="85315564"/>
<dbReference type="PROSITE" id="PS00108">
    <property type="entry name" value="PROTEIN_KINASE_ST"/>
    <property type="match status" value="1"/>
</dbReference>
<dbReference type="PROSITE" id="PS50011">
    <property type="entry name" value="PROTEIN_KINASE_DOM"/>
    <property type="match status" value="1"/>
</dbReference>
<gene>
    <name evidence="2" type="ORF">QBC33DRAFT_609118</name>
</gene>
<keyword evidence="2" id="KW-0418">Kinase</keyword>
<dbReference type="PANTHER" id="PTHR44167">
    <property type="entry name" value="OVARIAN-SPECIFIC SERINE/THREONINE-PROTEIN KINASE LOK-RELATED"/>
    <property type="match status" value="1"/>
</dbReference>
<protein>
    <submittedName>
        <fullName evidence="2">Kinase-like domain-containing protein</fullName>
    </submittedName>
</protein>
<dbReference type="GO" id="GO:0005634">
    <property type="term" value="C:nucleus"/>
    <property type="evidence" value="ECO:0007669"/>
    <property type="project" value="TreeGrafter"/>
</dbReference>
<dbReference type="InterPro" id="IPR000719">
    <property type="entry name" value="Prot_kinase_dom"/>
</dbReference>
<evidence type="ECO:0000259" key="1">
    <source>
        <dbReference type="PROSITE" id="PS50011"/>
    </source>
</evidence>
<dbReference type="SUPFAM" id="SSF56112">
    <property type="entry name" value="Protein kinase-like (PK-like)"/>
    <property type="match status" value="1"/>
</dbReference>
<dbReference type="Gene3D" id="1.10.510.10">
    <property type="entry name" value="Transferase(Phosphotransferase) domain 1"/>
    <property type="match status" value="1"/>
</dbReference>
<feature type="domain" description="Protein kinase" evidence="1">
    <location>
        <begin position="1"/>
        <end position="293"/>
    </location>
</feature>
<organism evidence="2 3">
    <name type="scientific">Phialemonium atrogriseum</name>
    <dbReference type="NCBI Taxonomy" id="1093897"/>
    <lineage>
        <taxon>Eukaryota</taxon>
        <taxon>Fungi</taxon>
        <taxon>Dikarya</taxon>
        <taxon>Ascomycota</taxon>
        <taxon>Pezizomycotina</taxon>
        <taxon>Sordariomycetes</taxon>
        <taxon>Sordariomycetidae</taxon>
        <taxon>Cephalothecales</taxon>
        <taxon>Cephalothecaceae</taxon>
        <taxon>Phialemonium</taxon>
    </lineage>
</organism>
<comment type="caution">
    <text evidence="2">The sequence shown here is derived from an EMBL/GenBank/DDBJ whole genome shotgun (WGS) entry which is preliminary data.</text>
</comment>
<dbReference type="Pfam" id="PF00069">
    <property type="entry name" value="Pkinase"/>
    <property type="match status" value="1"/>
</dbReference>
<dbReference type="AlphaFoldDB" id="A0AAJ0C7P0"/>
<reference evidence="2" key="1">
    <citation type="submission" date="2023-06" db="EMBL/GenBank/DDBJ databases">
        <title>Genome-scale phylogeny and comparative genomics of the fungal order Sordariales.</title>
        <authorList>
            <consortium name="Lawrence Berkeley National Laboratory"/>
            <person name="Hensen N."/>
            <person name="Bonometti L."/>
            <person name="Westerberg I."/>
            <person name="Brannstrom I.O."/>
            <person name="Guillou S."/>
            <person name="Cros-Aarteil S."/>
            <person name="Calhoun S."/>
            <person name="Haridas S."/>
            <person name="Kuo A."/>
            <person name="Mondo S."/>
            <person name="Pangilinan J."/>
            <person name="Riley R."/>
            <person name="Labutti K."/>
            <person name="Andreopoulos B."/>
            <person name="Lipzen A."/>
            <person name="Chen C."/>
            <person name="Yanf M."/>
            <person name="Daum C."/>
            <person name="Ng V."/>
            <person name="Clum A."/>
            <person name="Steindorff A."/>
            <person name="Ohm R."/>
            <person name="Martin F."/>
            <person name="Silar P."/>
            <person name="Natvig D."/>
            <person name="Lalanne C."/>
            <person name="Gautier V."/>
            <person name="Ament-Velasquez S.L."/>
            <person name="Kruys A."/>
            <person name="Hutchinson M.I."/>
            <person name="Powell A.J."/>
            <person name="Barry K."/>
            <person name="Miller A.N."/>
            <person name="Grigoriev I.V."/>
            <person name="Debuchy R."/>
            <person name="Gladieux P."/>
            <person name="Thoren M.H."/>
            <person name="Johannesson H."/>
        </authorList>
    </citation>
    <scope>NUCLEOTIDE SEQUENCE</scope>
    <source>
        <strain evidence="2">8032-3</strain>
    </source>
</reference>
<dbReference type="SMART" id="SM00220">
    <property type="entry name" value="S_TKc"/>
    <property type="match status" value="1"/>
</dbReference>
<accession>A0AAJ0C7P0</accession>
<evidence type="ECO:0000313" key="2">
    <source>
        <dbReference type="EMBL" id="KAK1770508.1"/>
    </source>
</evidence>
<sequence>MSSLFRISQVLKGNASQYVITQRLQDTVWLAKNHLQELVVIKSVQGHFRVASEREVLKRFSGRSRYIRPLVDEITEPSEPTTIVLRHLDGHLGVLEALRILPSEGYVHADIKPDNILVNYQSNDEENRFSDVQLGDMGSSYPEDHKYAREGAPIGAAIWRSPEALFKRPWDTKTDIWSFGVLLISLIYGGDFNTFDPPGVPYRFNDPEYEFEVLKRQFQFFGPFPGKYGEIADDDTVEVILWLMENLRDNMKPFHMIADREMCQKDNEFIGWFMKLDPRDRPTAEEILDHRWWDDTDEPFSLPGGLCLERAI</sequence>
<dbReference type="GO" id="GO:0004674">
    <property type="term" value="F:protein serine/threonine kinase activity"/>
    <property type="evidence" value="ECO:0007669"/>
    <property type="project" value="TreeGrafter"/>
</dbReference>
<dbReference type="EMBL" id="MU839000">
    <property type="protein sequence ID" value="KAK1770508.1"/>
    <property type="molecule type" value="Genomic_DNA"/>
</dbReference>
<dbReference type="PANTHER" id="PTHR44167:SF30">
    <property type="entry name" value="PHOSPHORYLASE KINASE"/>
    <property type="match status" value="1"/>
</dbReference>
<proteinExistence type="predicted"/>
<keyword evidence="2" id="KW-0808">Transferase</keyword>
<dbReference type="GO" id="GO:0005524">
    <property type="term" value="F:ATP binding"/>
    <property type="evidence" value="ECO:0007669"/>
    <property type="project" value="InterPro"/>
</dbReference>
<dbReference type="InterPro" id="IPR011009">
    <property type="entry name" value="Kinase-like_dom_sf"/>
</dbReference>
<name>A0AAJ0C7P0_9PEZI</name>
<dbReference type="RefSeq" id="XP_060286721.1">
    <property type="nucleotide sequence ID" value="XM_060432377.1"/>
</dbReference>
<keyword evidence="3" id="KW-1185">Reference proteome</keyword>